<evidence type="ECO:0000313" key="4">
    <source>
        <dbReference type="EMBL" id="PWR72653.1"/>
    </source>
</evidence>
<dbReference type="AlphaFoldDB" id="A0A2V2NBI1"/>
<dbReference type="InterPro" id="IPR011006">
    <property type="entry name" value="CheY-like_superfamily"/>
</dbReference>
<dbReference type="SUPFAM" id="SSF52172">
    <property type="entry name" value="CheY-like"/>
    <property type="match status" value="1"/>
</dbReference>
<organism evidence="4 5">
    <name type="scientific">Methanospirillum lacunae</name>
    <dbReference type="NCBI Taxonomy" id="668570"/>
    <lineage>
        <taxon>Archaea</taxon>
        <taxon>Methanobacteriati</taxon>
        <taxon>Methanobacteriota</taxon>
        <taxon>Stenosarchaea group</taxon>
        <taxon>Methanomicrobia</taxon>
        <taxon>Methanomicrobiales</taxon>
        <taxon>Methanospirillaceae</taxon>
        <taxon>Methanospirillum</taxon>
    </lineage>
</organism>
<sequence length="127" mass="14318">MTEQFCNKRQILIVDDAELAREIEALFLHHAGCTVVEAEDGVQALQKYLELRPVLVILDIIMPNLNGIQTLKQLKKVDPAVRVLICTAADDYRMIDMALKEGALGYIIKPFKGEEFLKKVHDIIGDI</sequence>
<protein>
    <submittedName>
        <fullName evidence="4">Two-component system response regulator</fullName>
    </submittedName>
</protein>
<dbReference type="InterPro" id="IPR001789">
    <property type="entry name" value="Sig_transdc_resp-reg_receiver"/>
</dbReference>
<dbReference type="GeneID" id="97548664"/>
<dbReference type="GO" id="GO:0000160">
    <property type="term" value="P:phosphorelay signal transduction system"/>
    <property type="evidence" value="ECO:0007669"/>
    <property type="project" value="InterPro"/>
</dbReference>
<name>A0A2V2NBI1_9EURY</name>
<dbReference type="Proteomes" id="UP000245657">
    <property type="component" value="Unassembled WGS sequence"/>
</dbReference>
<dbReference type="InterPro" id="IPR050595">
    <property type="entry name" value="Bact_response_regulator"/>
</dbReference>
<dbReference type="Pfam" id="PF00072">
    <property type="entry name" value="Response_reg"/>
    <property type="match status" value="1"/>
</dbReference>
<feature type="domain" description="Response regulatory" evidence="3">
    <location>
        <begin position="10"/>
        <end position="124"/>
    </location>
</feature>
<keyword evidence="1 2" id="KW-0597">Phosphoprotein</keyword>
<reference evidence="4 5" key="1">
    <citation type="submission" date="2018-05" db="EMBL/GenBank/DDBJ databases">
        <title>Draft genome of Methanospirillum lacunae Ki8-1.</title>
        <authorList>
            <person name="Dueholm M.S."/>
            <person name="Nielsen P.H."/>
            <person name="Bakmann L.F."/>
            <person name="Otzen D.E."/>
        </authorList>
    </citation>
    <scope>NUCLEOTIDE SEQUENCE [LARGE SCALE GENOMIC DNA]</scope>
    <source>
        <strain evidence="4 5">Ki8-1</strain>
    </source>
</reference>
<dbReference type="PANTHER" id="PTHR44591">
    <property type="entry name" value="STRESS RESPONSE REGULATOR PROTEIN 1"/>
    <property type="match status" value="1"/>
</dbReference>
<dbReference type="Gene3D" id="3.40.50.2300">
    <property type="match status" value="1"/>
</dbReference>
<evidence type="ECO:0000256" key="2">
    <source>
        <dbReference type="PROSITE-ProRule" id="PRU00169"/>
    </source>
</evidence>
<gene>
    <name evidence="4" type="ORF">DK846_06715</name>
</gene>
<dbReference type="OrthoDB" id="2830at2157"/>
<comment type="caution">
    <text evidence="4">The sequence shown here is derived from an EMBL/GenBank/DDBJ whole genome shotgun (WGS) entry which is preliminary data.</text>
</comment>
<accession>A0A2V2NBI1</accession>
<keyword evidence="5" id="KW-1185">Reference proteome</keyword>
<dbReference type="PANTHER" id="PTHR44591:SF3">
    <property type="entry name" value="RESPONSE REGULATORY DOMAIN-CONTAINING PROTEIN"/>
    <property type="match status" value="1"/>
</dbReference>
<dbReference type="RefSeq" id="WP_109968164.1">
    <property type="nucleotide sequence ID" value="NZ_CP176093.1"/>
</dbReference>
<evidence type="ECO:0000259" key="3">
    <source>
        <dbReference type="PROSITE" id="PS50110"/>
    </source>
</evidence>
<dbReference type="PROSITE" id="PS50110">
    <property type="entry name" value="RESPONSE_REGULATORY"/>
    <property type="match status" value="1"/>
</dbReference>
<evidence type="ECO:0000256" key="1">
    <source>
        <dbReference type="ARBA" id="ARBA00022553"/>
    </source>
</evidence>
<evidence type="ECO:0000313" key="5">
    <source>
        <dbReference type="Proteomes" id="UP000245657"/>
    </source>
</evidence>
<proteinExistence type="predicted"/>
<dbReference type="EMBL" id="QGMY01000006">
    <property type="protein sequence ID" value="PWR72653.1"/>
    <property type="molecule type" value="Genomic_DNA"/>
</dbReference>
<feature type="modified residue" description="4-aspartylphosphate" evidence="2">
    <location>
        <position position="59"/>
    </location>
</feature>
<dbReference type="SMART" id="SM00448">
    <property type="entry name" value="REC"/>
    <property type="match status" value="1"/>
</dbReference>